<gene>
    <name evidence="1" type="ORF">PXEA_LOCUS24186</name>
</gene>
<name>A0A3S5AX00_9PLAT</name>
<dbReference type="Proteomes" id="UP000784294">
    <property type="component" value="Unassembled WGS sequence"/>
</dbReference>
<accession>A0A3S5AX00</accession>
<organism evidence="1 2">
    <name type="scientific">Protopolystoma xenopodis</name>
    <dbReference type="NCBI Taxonomy" id="117903"/>
    <lineage>
        <taxon>Eukaryota</taxon>
        <taxon>Metazoa</taxon>
        <taxon>Spiralia</taxon>
        <taxon>Lophotrochozoa</taxon>
        <taxon>Platyhelminthes</taxon>
        <taxon>Monogenea</taxon>
        <taxon>Polyopisthocotylea</taxon>
        <taxon>Polystomatidea</taxon>
        <taxon>Polystomatidae</taxon>
        <taxon>Protopolystoma</taxon>
    </lineage>
</organism>
<reference evidence="1" key="1">
    <citation type="submission" date="2018-11" db="EMBL/GenBank/DDBJ databases">
        <authorList>
            <consortium name="Pathogen Informatics"/>
        </authorList>
    </citation>
    <scope>NUCLEOTIDE SEQUENCE</scope>
</reference>
<proteinExistence type="predicted"/>
<sequence>MASTLTGLRRCRLSSIRVSERKVWLRGKPPNTAIPLVEVRIQLVQPPVGNGGKSPGAALPVDPVMLTRAGGPQSDEAKFVCAEQRMPSIK</sequence>
<keyword evidence="2" id="KW-1185">Reference proteome</keyword>
<protein>
    <submittedName>
        <fullName evidence="1">Uncharacterized protein</fullName>
    </submittedName>
</protein>
<evidence type="ECO:0000313" key="2">
    <source>
        <dbReference type="Proteomes" id="UP000784294"/>
    </source>
</evidence>
<comment type="caution">
    <text evidence="1">The sequence shown here is derived from an EMBL/GenBank/DDBJ whole genome shotgun (WGS) entry which is preliminary data.</text>
</comment>
<evidence type="ECO:0000313" key="1">
    <source>
        <dbReference type="EMBL" id="VEL30746.1"/>
    </source>
</evidence>
<dbReference type="AlphaFoldDB" id="A0A3S5AX00"/>
<dbReference type="EMBL" id="CAAALY010115122">
    <property type="protein sequence ID" value="VEL30746.1"/>
    <property type="molecule type" value="Genomic_DNA"/>
</dbReference>